<comment type="caution">
    <text evidence="2">The sequence shown here is derived from an EMBL/GenBank/DDBJ whole genome shotgun (WGS) entry which is preliminary data.</text>
</comment>
<feature type="coiled-coil region" evidence="1">
    <location>
        <begin position="124"/>
        <end position="176"/>
    </location>
</feature>
<reference evidence="2 3" key="1">
    <citation type="journal article" date="2014" name="Agronomy (Basel)">
        <title>A Draft Genome Sequence for Ensete ventricosum, the Drought-Tolerant Tree Against Hunger.</title>
        <authorList>
            <person name="Harrison J."/>
            <person name="Moore K.A."/>
            <person name="Paszkiewicz K."/>
            <person name="Jones T."/>
            <person name="Grant M."/>
            <person name="Ambacheew D."/>
            <person name="Muzemil S."/>
            <person name="Studholme D.J."/>
        </authorList>
    </citation>
    <scope>NUCLEOTIDE SEQUENCE [LARGE SCALE GENOMIC DNA]</scope>
</reference>
<dbReference type="Proteomes" id="UP000287651">
    <property type="component" value="Unassembled WGS sequence"/>
</dbReference>
<keyword evidence="1" id="KW-0175">Coiled coil</keyword>
<evidence type="ECO:0000313" key="3">
    <source>
        <dbReference type="Proteomes" id="UP000287651"/>
    </source>
</evidence>
<protein>
    <submittedName>
        <fullName evidence="2">Uncharacterized protein</fullName>
    </submittedName>
</protein>
<organism evidence="2 3">
    <name type="scientific">Ensete ventricosum</name>
    <name type="common">Abyssinian banana</name>
    <name type="synonym">Musa ensete</name>
    <dbReference type="NCBI Taxonomy" id="4639"/>
    <lineage>
        <taxon>Eukaryota</taxon>
        <taxon>Viridiplantae</taxon>
        <taxon>Streptophyta</taxon>
        <taxon>Embryophyta</taxon>
        <taxon>Tracheophyta</taxon>
        <taxon>Spermatophyta</taxon>
        <taxon>Magnoliopsida</taxon>
        <taxon>Liliopsida</taxon>
        <taxon>Zingiberales</taxon>
        <taxon>Musaceae</taxon>
        <taxon>Ensete</taxon>
    </lineage>
</organism>
<name>A0A427AVS4_ENSVE</name>
<dbReference type="PANTHER" id="PTHR33431:SF12">
    <property type="entry name" value="HIGH MOBILITY GROUP BOX PROTEIN, PUTATIVE (DUF1635)-RELATED"/>
    <property type="match status" value="1"/>
</dbReference>
<dbReference type="AlphaFoldDB" id="A0A427AVS4"/>
<sequence>MAVPKPAKPTWQGTDYDTLSFSNAQHGLNDHIRATRVYAARRRVQGLTGRPYRIWLLQPHCAWPHRPETLMVIKCNDAWQAAIHTTNWLESPSNRSRSIFDVSHRRPRRRSLTSGVEEAVLTTIEDLKHKLTCTNMELEELRTNAHDELQKAKESIQQLIELLELRTSERDEARNQLWLLLNQIGQPSVAGFPRVLPHPPIDASQSLQAIGSSNISDNLSDTADPSQRYVSSPVESFVDATAVSSPELSSANVGDSCKGASASSMSKYHQASAVIDSLAMKGSRPERGRFVQAVLQAGPLLQTLMVAGKLPQWRNPPPPLRHLQVPPVAMIPTDNADRRASQVSCAVPAWNFS</sequence>
<dbReference type="EMBL" id="AMZH03001167">
    <property type="protein sequence ID" value="RRT80348.1"/>
    <property type="molecule type" value="Genomic_DNA"/>
</dbReference>
<dbReference type="InterPro" id="IPR012862">
    <property type="entry name" value="DUF1635"/>
</dbReference>
<gene>
    <name evidence="2" type="ORF">B296_00016673</name>
</gene>
<evidence type="ECO:0000313" key="2">
    <source>
        <dbReference type="EMBL" id="RRT80348.1"/>
    </source>
</evidence>
<accession>A0A427AVS4</accession>
<evidence type="ECO:0000256" key="1">
    <source>
        <dbReference type="SAM" id="Coils"/>
    </source>
</evidence>
<dbReference type="PANTHER" id="PTHR33431">
    <property type="entry name" value="ENABLED-LIKE PROTEIN (DUF1635)"/>
    <property type="match status" value="1"/>
</dbReference>
<dbReference type="Pfam" id="PF07795">
    <property type="entry name" value="DUF1635"/>
    <property type="match status" value="1"/>
</dbReference>
<proteinExistence type="predicted"/>